<accession>A0A9D2M5Z3</accession>
<reference evidence="13" key="2">
    <citation type="submission" date="2021-04" db="EMBL/GenBank/DDBJ databases">
        <authorList>
            <person name="Gilroy R."/>
        </authorList>
    </citation>
    <scope>NUCLEOTIDE SEQUENCE</scope>
    <source>
        <strain evidence="13">ChiBcec8-13705</strain>
    </source>
</reference>
<name>A0A9D2M5Z3_9FIRM</name>
<gene>
    <name evidence="13" type="ORF">H9945_04215</name>
</gene>
<dbReference type="GO" id="GO:0046872">
    <property type="term" value="F:metal ion binding"/>
    <property type="evidence" value="ECO:0007669"/>
    <property type="project" value="UniProtKB-UniRule"/>
</dbReference>
<dbReference type="PANTHER" id="PTHR30040">
    <property type="entry name" value="THIAMINE BIOSYNTHESIS LIPOPROTEIN APBE"/>
    <property type="match status" value="1"/>
</dbReference>
<dbReference type="InterPro" id="IPR003374">
    <property type="entry name" value="ApbE-like_sf"/>
</dbReference>
<evidence type="ECO:0000256" key="5">
    <source>
        <dbReference type="ARBA" id="ARBA00022723"/>
    </source>
</evidence>
<dbReference type="PIRSF" id="PIRSF006268">
    <property type="entry name" value="ApbE"/>
    <property type="match status" value="1"/>
</dbReference>
<feature type="binding site" evidence="11">
    <location>
        <position position="313"/>
    </location>
    <ligand>
        <name>Mg(2+)</name>
        <dbReference type="ChEBI" id="CHEBI:18420"/>
    </ligand>
</feature>
<evidence type="ECO:0000256" key="3">
    <source>
        <dbReference type="ARBA" id="ARBA00022630"/>
    </source>
</evidence>
<evidence type="ECO:0000256" key="9">
    <source>
        <dbReference type="ARBA" id="ARBA00048540"/>
    </source>
</evidence>
<feature type="transmembrane region" description="Helical" evidence="12">
    <location>
        <begin position="6"/>
        <end position="24"/>
    </location>
</feature>
<keyword evidence="5 10" id="KW-0479">Metal-binding</keyword>
<dbReference type="Proteomes" id="UP000886803">
    <property type="component" value="Unassembled WGS sequence"/>
</dbReference>
<feature type="binding site" evidence="11">
    <location>
        <position position="317"/>
    </location>
    <ligand>
        <name>Mg(2+)</name>
        <dbReference type="ChEBI" id="CHEBI:18420"/>
    </ligand>
</feature>
<keyword evidence="12" id="KW-1133">Transmembrane helix</keyword>
<evidence type="ECO:0000256" key="12">
    <source>
        <dbReference type="SAM" id="Phobius"/>
    </source>
</evidence>
<dbReference type="Pfam" id="PF02424">
    <property type="entry name" value="ApbE"/>
    <property type="match status" value="1"/>
</dbReference>
<keyword evidence="3 10" id="KW-0285">Flavoprotein</keyword>
<evidence type="ECO:0000256" key="4">
    <source>
        <dbReference type="ARBA" id="ARBA00022679"/>
    </source>
</evidence>
<organism evidence="13 14">
    <name type="scientific">Candidatus Gemmiger avicola</name>
    <dbReference type="NCBI Taxonomy" id="2838605"/>
    <lineage>
        <taxon>Bacteria</taxon>
        <taxon>Bacillati</taxon>
        <taxon>Bacillota</taxon>
        <taxon>Clostridia</taxon>
        <taxon>Eubacteriales</taxon>
        <taxon>Gemmiger</taxon>
    </lineage>
</organism>
<comment type="cofactor">
    <cofactor evidence="11">
        <name>Mg(2+)</name>
        <dbReference type="ChEBI" id="CHEBI:18420"/>
    </cofactor>
    <cofactor evidence="11">
        <name>Mn(2+)</name>
        <dbReference type="ChEBI" id="CHEBI:29035"/>
    </cofactor>
    <text evidence="11">Magnesium. Can also use manganese.</text>
</comment>
<comment type="similarity">
    <text evidence="10">Belongs to the ApbE family.</text>
</comment>
<comment type="caution">
    <text evidence="13">The sequence shown here is derived from an EMBL/GenBank/DDBJ whole genome shotgun (WGS) entry which is preliminary data.</text>
</comment>
<reference evidence="13" key="1">
    <citation type="journal article" date="2021" name="PeerJ">
        <title>Extensive microbial diversity within the chicken gut microbiome revealed by metagenomics and culture.</title>
        <authorList>
            <person name="Gilroy R."/>
            <person name="Ravi A."/>
            <person name="Getino M."/>
            <person name="Pursley I."/>
            <person name="Horton D.L."/>
            <person name="Alikhan N.F."/>
            <person name="Baker D."/>
            <person name="Gharbi K."/>
            <person name="Hall N."/>
            <person name="Watson M."/>
            <person name="Adriaenssens E.M."/>
            <person name="Foster-Nyarko E."/>
            <person name="Jarju S."/>
            <person name="Secka A."/>
            <person name="Antonio M."/>
            <person name="Oren A."/>
            <person name="Chaudhuri R.R."/>
            <person name="La Ragione R."/>
            <person name="Hildebrand F."/>
            <person name="Pallen M.J."/>
        </authorList>
    </citation>
    <scope>NUCLEOTIDE SEQUENCE</scope>
    <source>
        <strain evidence="13">ChiBcec8-13705</strain>
    </source>
</reference>
<dbReference type="EMBL" id="DWYG01000061">
    <property type="protein sequence ID" value="HJB41682.1"/>
    <property type="molecule type" value="Genomic_DNA"/>
</dbReference>
<evidence type="ECO:0000256" key="2">
    <source>
        <dbReference type="ARBA" id="ARBA00016337"/>
    </source>
</evidence>
<evidence type="ECO:0000313" key="13">
    <source>
        <dbReference type="EMBL" id="HJB41682.1"/>
    </source>
</evidence>
<sequence>MIRRVWRGVLAAVAVTVLGGLILYQARPRPRLCSATWWDVFDTVVNLSLYVDSEAENQRQSEAIHDDLLRYHQLFDAYHEYDGLTNLATLNAHAAEGPVPVEDDLMALLAFGKQAAEATDGACNIAAGAVLTLWHDARDAIETARSATDEGAAETDLAALLPSEDALAAAAQHIDINDLVLDEEAGTVYFADPELQLDVGAIAKGWAVEQAARAAEARGLESALLNAGGSVRAIGTKPDGARWTAGVQNPEGGALLAEVALEPGQSLIVSGDYQRYVVVNGTAYHHLIDLQTQQPARYNRSVAILSGDAGWGDALSTALFCLPADEGEALLANFPDTAVQWMTADGTVRETENWPGR</sequence>
<protein>
    <recommendedName>
        <fullName evidence="2 10">FAD:protein FMN transferase</fullName>
        <ecNumber evidence="1 10">2.7.1.180</ecNumber>
    </recommendedName>
    <alternativeName>
        <fullName evidence="8 10">Flavin transferase</fullName>
    </alternativeName>
</protein>
<dbReference type="InterPro" id="IPR024932">
    <property type="entry name" value="ApbE"/>
</dbReference>
<dbReference type="GO" id="GO:0016740">
    <property type="term" value="F:transferase activity"/>
    <property type="evidence" value="ECO:0007669"/>
    <property type="project" value="UniProtKB-UniRule"/>
</dbReference>
<evidence type="ECO:0000256" key="10">
    <source>
        <dbReference type="PIRNR" id="PIRNR006268"/>
    </source>
</evidence>
<evidence type="ECO:0000256" key="1">
    <source>
        <dbReference type="ARBA" id="ARBA00011955"/>
    </source>
</evidence>
<keyword evidence="12" id="KW-0812">Transmembrane</keyword>
<evidence type="ECO:0000256" key="6">
    <source>
        <dbReference type="ARBA" id="ARBA00022827"/>
    </source>
</evidence>
<keyword evidence="12" id="KW-0472">Membrane</keyword>
<evidence type="ECO:0000256" key="7">
    <source>
        <dbReference type="ARBA" id="ARBA00022842"/>
    </source>
</evidence>
<keyword evidence="6 10" id="KW-0274">FAD</keyword>
<evidence type="ECO:0000256" key="11">
    <source>
        <dbReference type="PIRSR" id="PIRSR006268-2"/>
    </source>
</evidence>
<evidence type="ECO:0000313" key="14">
    <source>
        <dbReference type="Proteomes" id="UP000886803"/>
    </source>
</evidence>
<evidence type="ECO:0000256" key="8">
    <source>
        <dbReference type="ARBA" id="ARBA00031306"/>
    </source>
</evidence>
<keyword evidence="4 10" id="KW-0808">Transferase</keyword>
<dbReference type="EC" id="2.7.1.180" evidence="1 10"/>
<dbReference type="Gene3D" id="3.10.520.10">
    <property type="entry name" value="ApbE-like domains"/>
    <property type="match status" value="1"/>
</dbReference>
<dbReference type="AlphaFoldDB" id="A0A9D2M5Z3"/>
<dbReference type="PANTHER" id="PTHR30040:SF2">
    <property type="entry name" value="FAD:PROTEIN FMN TRANSFERASE"/>
    <property type="match status" value="1"/>
</dbReference>
<proteinExistence type="inferred from homology"/>
<dbReference type="SUPFAM" id="SSF143631">
    <property type="entry name" value="ApbE-like"/>
    <property type="match status" value="1"/>
</dbReference>
<feature type="binding site" evidence="11">
    <location>
        <position position="201"/>
    </location>
    <ligand>
        <name>Mg(2+)</name>
        <dbReference type="ChEBI" id="CHEBI:18420"/>
    </ligand>
</feature>
<comment type="catalytic activity">
    <reaction evidence="9 10">
        <text>L-threonyl-[protein] + FAD = FMN-L-threonyl-[protein] + AMP + H(+)</text>
        <dbReference type="Rhea" id="RHEA:36847"/>
        <dbReference type="Rhea" id="RHEA-COMP:11060"/>
        <dbReference type="Rhea" id="RHEA-COMP:11061"/>
        <dbReference type="ChEBI" id="CHEBI:15378"/>
        <dbReference type="ChEBI" id="CHEBI:30013"/>
        <dbReference type="ChEBI" id="CHEBI:57692"/>
        <dbReference type="ChEBI" id="CHEBI:74257"/>
        <dbReference type="ChEBI" id="CHEBI:456215"/>
        <dbReference type="EC" id="2.7.1.180"/>
    </reaction>
</comment>
<keyword evidence="7 10" id="KW-0460">Magnesium</keyword>